<sequence>YYRSGFKPVSLLASTKTVRAWPGSTGAQKLGSNYGPTLLPLREAIEMGYSQILWLLPTDVTAKDYYVTEVGTMNLFLVFRTPDGIEVTTPSLSDVILPGITRDSALQVLTSNNAPPGIKVSERDVTMNEVIEAFETGNLLEVFGTGTAAIVCPVDLIHYKGKDIRIPVDEQVGAGPICKFVLDT</sequence>
<keyword evidence="5 8" id="KW-0100">Branched-chain amino acid biosynthesis</keyword>
<dbReference type="SUPFAM" id="SSF56752">
    <property type="entry name" value="D-aminoacid aminotransferase-like PLP-dependent enzymes"/>
    <property type="match status" value="1"/>
</dbReference>
<evidence type="ECO:0000313" key="10">
    <source>
        <dbReference type="Proteomes" id="UP000007800"/>
    </source>
</evidence>
<evidence type="ECO:0000256" key="4">
    <source>
        <dbReference type="ARBA" id="ARBA00022898"/>
    </source>
</evidence>
<dbReference type="InterPro" id="IPR001544">
    <property type="entry name" value="Aminotrans_IV"/>
</dbReference>
<dbReference type="AlphaFoldDB" id="C5LWR6"/>
<proteinExistence type="inferred from homology"/>
<dbReference type="RefSeq" id="XP_002766144.1">
    <property type="nucleotide sequence ID" value="XM_002766098.1"/>
</dbReference>
<dbReference type="InterPro" id="IPR043132">
    <property type="entry name" value="BCAT-like_C"/>
</dbReference>
<dbReference type="GO" id="GO:0009098">
    <property type="term" value="P:L-leucine biosynthetic process"/>
    <property type="evidence" value="ECO:0007669"/>
    <property type="project" value="TreeGrafter"/>
</dbReference>
<dbReference type="GO" id="GO:0009099">
    <property type="term" value="P:L-valine biosynthetic process"/>
    <property type="evidence" value="ECO:0007669"/>
    <property type="project" value="TreeGrafter"/>
</dbReference>
<dbReference type="GeneID" id="9063063"/>
<keyword evidence="8" id="KW-0808">Transferase</keyword>
<dbReference type="Proteomes" id="UP000007800">
    <property type="component" value="Unassembled WGS sequence"/>
</dbReference>
<dbReference type="InterPro" id="IPR018300">
    <property type="entry name" value="Aminotrans_IV_CS"/>
</dbReference>
<accession>C5LWR6</accession>
<evidence type="ECO:0000256" key="1">
    <source>
        <dbReference type="ARBA" id="ARBA00001933"/>
    </source>
</evidence>
<keyword evidence="8" id="KW-0032">Aminotransferase</keyword>
<dbReference type="PANTHER" id="PTHR11825:SF44">
    <property type="entry name" value="BRANCHED-CHAIN-AMINO-ACID AMINOTRANSFERASE"/>
    <property type="match status" value="1"/>
</dbReference>
<evidence type="ECO:0000256" key="3">
    <source>
        <dbReference type="ARBA" id="ARBA00022605"/>
    </source>
</evidence>
<comment type="catalytic activity">
    <reaction evidence="8">
        <text>L-valine + 2-oxoglutarate = 3-methyl-2-oxobutanoate + L-glutamate</text>
        <dbReference type="Rhea" id="RHEA:24813"/>
        <dbReference type="ChEBI" id="CHEBI:11851"/>
        <dbReference type="ChEBI" id="CHEBI:16810"/>
        <dbReference type="ChEBI" id="CHEBI:29985"/>
        <dbReference type="ChEBI" id="CHEBI:57762"/>
        <dbReference type="EC" id="2.6.1.42"/>
    </reaction>
</comment>
<protein>
    <recommendedName>
        <fullName evidence="8">Branched-chain-amino-acid aminotransferase</fullName>
        <ecNumber evidence="8">2.6.1.42</ecNumber>
    </recommendedName>
</protein>
<evidence type="ECO:0000256" key="8">
    <source>
        <dbReference type="RuleBase" id="RU004517"/>
    </source>
</evidence>
<comment type="catalytic activity">
    <reaction evidence="8">
        <text>L-isoleucine + 2-oxoglutarate = (S)-3-methyl-2-oxopentanoate + L-glutamate</text>
        <dbReference type="Rhea" id="RHEA:24801"/>
        <dbReference type="ChEBI" id="CHEBI:16810"/>
        <dbReference type="ChEBI" id="CHEBI:29985"/>
        <dbReference type="ChEBI" id="CHEBI:35146"/>
        <dbReference type="ChEBI" id="CHEBI:58045"/>
        <dbReference type="EC" id="2.6.1.42"/>
    </reaction>
</comment>
<keyword evidence="10" id="KW-1185">Reference proteome</keyword>
<reference evidence="9 10" key="1">
    <citation type="submission" date="2008-07" db="EMBL/GenBank/DDBJ databases">
        <authorList>
            <person name="El-Sayed N."/>
            <person name="Caler E."/>
            <person name="Inman J."/>
            <person name="Amedeo P."/>
            <person name="Hass B."/>
            <person name="Wortman J."/>
        </authorList>
    </citation>
    <scope>NUCLEOTIDE SEQUENCE [LARGE SCALE GENOMIC DNA]</scope>
    <source>
        <strain evidence="10">ATCC 50983 / TXsc</strain>
    </source>
</reference>
<comment type="similarity">
    <text evidence="2 6">Belongs to the class-IV pyridoxal-phosphate-dependent aminotransferase family.</text>
</comment>
<feature type="non-terminal residue" evidence="9">
    <location>
        <position position="1"/>
    </location>
</feature>
<evidence type="ECO:0000256" key="5">
    <source>
        <dbReference type="ARBA" id="ARBA00023304"/>
    </source>
</evidence>
<dbReference type="Pfam" id="PF01063">
    <property type="entry name" value="Aminotran_4"/>
    <property type="match status" value="1"/>
</dbReference>
<comment type="catalytic activity">
    <reaction evidence="8">
        <text>L-leucine + 2-oxoglutarate = 4-methyl-2-oxopentanoate + L-glutamate</text>
        <dbReference type="Rhea" id="RHEA:18321"/>
        <dbReference type="ChEBI" id="CHEBI:16810"/>
        <dbReference type="ChEBI" id="CHEBI:17865"/>
        <dbReference type="ChEBI" id="CHEBI:29985"/>
        <dbReference type="ChEBI" id="CHEBI:57427"/>
        <dbReference type="EC" id="2.6.1.42"/>
    </reaction>
</comment>
<dbReference type="InterPro" id="IPR005786">
    <property type="entry name" value="B_amino_transII"/>
</dbReference>
<evidence type="ECO:0000256" key="6">
    <source>
        <dbReference type="RuleBase" id="RU004106"/>
    </source>
</evidence>
<evidence type="ECO:0000256" key="2">
    <source>
        <dbReference type="ARBA" id="ARBA00009320"/>
    </source>
</evidence>
<dbReference type="Gene3D" id="3.20.10.10">
    <property type="entry name" value="D-amino Acid Aminotransferase, subunit A, domain 2"/>
    <property type="match status" value="1"/>
</dbReference>
<organism evidence="10">
    <name type="scientific">Perkinsus marinus (strain ATCC 50983 / TXsc)</name>
    <dbReference type="NCBI Taxonomy" id="423536"/>
    <lineage>
        <taxon>Eukaryota</taxon>
        <taxon>Sar</taxon>
        <taxon>Alveolata</taxon>
        <taxon>Perkinsozoa</taxon>
        <taxon>Perkinsea</taxon>
        <taxon>Perkinsida</taxon>
        <taxon>Perkinsidae</taxon>
        <taxon>Perkinsus</taxon>
    </lineage>
</organism>
<dbReference type="EC" id="2.6.1.42" evidence="8"/>
<comment type="cofactor">
    <cofactor evidence="1 7">
        <name>pyridoxal 5'-phosphate</name>
        <dbReference type="ChEBI" id="CHEBI:597326"/>
    </cofactor>
</comment>
<dbReference type="PROSITE" id="PS00770">
    <property type="entry name" value="AA_TRANSFER_CLASS_4"/>
    <property type="match status" value="1"/>
</dbReference>
<evidence type="ECO:0000313" key="9">
    <source>
        <dbReference type="EMBL" id="EEQ98861.1"/>
    </source>
</evidence>
<gene>
    <name evidence="9" type="ORF">Pmar_PMAR007240</name>
</gene>
<feature type="non-terminal residue" evidence="9">
    <location>
        <position position="184"/>
    </location>
</feature>
<dbReference type="OrthoDB" id="1732691at2759"/>
<dbReference type="EMBL" id="GG686213">
    <property type="protein sequence ID" value="EEQ98861.1"/>
    <property type="molecule type" value="Genomic_DNA"/>
</dbReference>
<keyword evidence="3 8" id="KW-0028">Amino-acid biosynthesis</keyword>
<dbReference type="InterPro" id="IPR036038">
    <property type="entry name" value="Aminotransferase-like"/>
</dbReference>
<keyword evidence="4 7" id="KW-0663">Pyridoxal phosphate</keyword>
<dbReference type="GO" id="GO:0005739">
    <property type="term" value="C:mitochondrion"/>
    <property type="evidence" value="ECO:0007669"/>
    <property type="project" value="TreeGrafter"/>
</dbReference>
<dbReference type="PANTHER" id="PTHR11825">
    <property type="entry name" value="SUBGROUP IIII AMINOTRANSFERASE"/>
    <property type="match status" value="1"/>
</dbReference>
<name>C5LWR6_PERM5</name>
<dbReference type="InParanoid" id="C5LWR6"/>
<dbReference type="GO" id="GO:0004084">
    <property type="term" value="F:branched-chain-amino-acid transaminase activity"/>
    <property type="evidence" value="ECO:0007669"/>
    <property type="project" value="UniProtKB-EC"/>
</dbReference>
<evidence type="ECO:0000256" key="7">
    <source>
        <dbReference type="RuleBase" id="RU004516"/>
    </source>
</evidence>